<proteinExistence type="predicted"/>
<reference evidence="1 2" key="1">
    <citation type="submission" date="2019-08" db="EMBL/GenBank/DDBJ databases">
        <title>Isolation and enrichment of carboxydotrophic bacteria from anaerobic sludge for the production of bio-based chemicals from syngas.</title>
        <authorList>
            <person name="Antares A.L."/>
            <person name="Moreira J."/>
            <person name="Diender M."/>
            <person name="Parshina S.N."/>
            <person name="Stams A.J.M."/>
            <person name="Alves M."/>
            <person name="Alves J.I."/>
            <person name="Sousa D.Z."/>
        </authorList>
    </citation>
    <scope>NUCLEOTIDE SEQUENCE [LARGE SCALE GENOMIC DNA]</scope>
    <source>
        <strain evidence="1 2">JM</strain>
    </source>
</reference>
<accession>A0A5D0WQF0</accession>
<protein>
    <submittedName>
        <fullName evidence="1">Uncharacterized protein</fullName>
    </submittedName>
</protein>
<dbReference type="AlphaFoldDB" id="A0A5D0WQF0"/>
<dbReference type="EMBL" id="VSLA01000010">
    <property type="protein sequence ID" value="TYC86505.1"/>
    <property type="molecule type" value="Genomic_DNA"/>
</dbReference>
<name>A0A5D0WQF0_9FIRM</name>
<gene>
    <name evidence="1" type="ORF">FXB42_06515</name>
</gene>
<dbReference type="RefSeq" id="WP_148637209.1">
    <property type="nucleotide sequence ID" value="NZ_VSLA01000010.1"/>
</dbReference>
<sequence length="105" mass="11697">MNPEMHILNNQGCLIPVWNEINDILSSNIGTKFSSYELFAKFSDVLKNQLETIAATYEKGPCSSPPAYVGSVASSMSNTEANIVHDYNYFCPILNRIEDGFVKTK</sequence>
<comment type="caution">
    <text evidence="1">The sequence shown here is derived from an EMBL/GenBank/DDBJ whole genome shotgun (WGS) entry which is preliminary data.</text>
</comment>
<organism evidence="1 2">
    <name type="scientific">Acetobacterium wieringae</name>
    <dbReference type="NCBI Taxonomy" id="52694"/>
    <lineage>
        <taxon>Bacteria</taxon>
        <taxon>Bacillati</taxon>
        <taxon>Bacillota</taxon>
        <taxon>Clostridia</taxon>
        <taxon>Eubacteriales</taxon>
        <taxon>Eubacteriaceae</taxon>
        <taxon>Acetobacterium</taxon>
    </lineage>
</organism>
<evidence type="ECO:0000313" key="1">
    <source>
        <dbReference type="EMBL" id="TYC86505.1"/>
    </source>
</evidence>
<dbReference type="Proteomes" id="UP000322619">
    <property type="component" value="Unassembled WGS sequence"/>
</dbReference>
<evidence type="ECO:0000313" key="2">
    <source>
        <dbReference type="Proteomes" id="UP000322619"/>
    </source>
</evidence>